<dbReference type="EC" id="3.2.1.52" evidence="3"/>
<dbReference type="InterPro" id="IPR012291">
    <property type="entry name" value="CBM2_carb-bd_dom_sf"/>
</dbReference>
<dbReference type="SUPFAM" id="SSF55545">
    <property type="entry name" value="beta-N-acetylhexosaminidase-like domain"/>
    <property type="match status" value="1"/>
</dbReference>
<dbReference type="PANTHER" id="PTHR22600:SF57">
    <property type="entry name" value="BETA-N-ACETYLHEXOSAMINIDASE"/>
    <property type="match status" value="1"/>
</dbReference>
<dbReference type="Gene3D" id="2.60.40.290">
    <property type="match status" value="1"/>
</dbReference>
<dbReference type="Pfam" id="PF00728">
    <property type="entry name" value="Glyco_hydro_20"/>
    <property type="match status" value="1"/>
</dbReference>
<comment type="catalytic activity">
    <reaction evidence="1">
        <text>Hydrolysis of terminal non-reducing N-acetyl-D-hexosamine residues in N-acetyl-beta-D-hexosaminides.</text>
        <dbReference type="EC" id="3.2.1.52"/>
    </reaction>
</comment>
<dbReference type="GO" id="GO:0030247">
    <property type="term" value="F:polysaccharide binding"/>
    <property type="evidence" value="ECO:0007669"/>
    <property type="project" value="InterPro"/>
</dbReference>
<evidence type="ECO:0000256" key="4">
    <source>
        <dbReference type="ARBA" id="ARBA00022801"/>
    </source>
</evidence>
<dbReference type="PANTHER" id="PTHR22600">
    <property type="entry name" value="BETA-HEXOSAMINIDASE"/>
    <property type="match status" value="1"/>
</dbReference>
<protein>
    <recommendedName>
        <fullName evidence="3">beta-N-acetylhexosaminidase</fullName>
        <ecNumber evidence="3">3.2.1.52</ecNumber>
    </recommendedName>
    <alternativeName>
        <fullName evidence="6">Beta-N-acetylhexosaminidase</fullName>
    </alternativeName>
    <alternativeName>
        <fullName evidence="7">N-acetyl-beta-glucosaminidase</fullName>
    </alternativeName>
</protein>
<dbReference type="InterPro" id="IPR014756">
    <property type="entry name" value="Ig_E-set"/>
</dbReference>
<dbReference type="Gene3D" id="3.30.379.10">
    <property type="entry name" value="Chitobiase/beta-hexosaminidase domain 2-like"/>
    <property type="match status" value="1"/>
</dbReference>
<sequence length="841" mass="96051">MKTIYLFILYFCVNTLVCCQSKQDTPLPVSVIWEMGKNDVKGYYENTFYIKNNGKTALENNWVIYYNQLPVIPVNREEAPLTVEKIMSTYFKMFPSKNYRLIAPGETLAFTFRCKGGIIKESTAPKGCYIVLLDKEGKEMQPQNIPVEVVPFTRPDQWTRPSATELPYPDGNYVYEQNALFSQKLDLDETALFPSLKSVEKTKETSSFTKSIRLEFDPQFENEATLLREKLSSLFGCLVSETGETVVELKKADYKAETNNEYYEITIKDNRFELSGGNAHAIFDACQTLLNIIGNLDNLPATIANRQIRDYPDTEYRGLMLDVARNFIPKADLLKLVDLLSLYKMNVLHLHFTDDEGWRIEIPGLEELTQIGSKRGHTQDEATCLYPAFGWGWDASDNQSLANGYYSRNDFIEILQYAQKRHIKVIPEVDLPGHARAAIKSMNARYRKYIDTDKPKAEEYLLIDFNDASKYLSAQSFTDNVINTTLPSTYHFIEKVIGEIDEMYTDAGLKLEVFHLGGDEVPHGAWEGSTISRDFMKSQKITTVRELKDYFLEQVLQLLAERNIQPAAWEDVVLLPDNSANKRFAGSTILSYCWNTVPEWKGDEVPYKIANAGYPIILCNVTNLYMDMAYNKHQNEPGLYWGGFVDEYNTFDMLPYDIYKSVHRNLSGKKIDTDKATRTKVPLSKEAYRQIKGLQGQLWAETIRSFEQVEYYLFPKMFGLIERAWNIQPAWSLPSSSSQTYEEAKQSYNAQIATKELPRLAKLGVNFRIAQPGIIIKENKLYANSSIPAADIRYTTDGTEPTEKSAVWTKPVSCNAKQVKAKTFYLGKESVTTLLEGSSLE</sequence>
<dbReference type="InterPro" id="IPR015883">
    <property type="entry name" value="Glyco_hydro_20_cat"/>
</dbReference>
<dbReference type="InterPro" id="IPR015882">
    <property type="entry name" value="HEX_bac_N"/>
</dbReference>
<keyword evidence="4 9" id="KW-0378">Hydrolase</keyword>
<comment type="caution">
    <text evidence="9">The sequence shown here is derived from an EMBL/GenBank/DDBJ whole genome shotgun (WGS) entry which is preliminary data.</text>
</comment>
<dbReference type="InterPro" id="IPR013783">
    <property type="entry name" value="Ig-like_fold"/>
</dbReference>
<dbReference type="Pfam" id="PF03174">
    <property type="entry name" value="CHB_HEX_C"/>
    <property type="match status" value="1"/>
</dbReference>
<dbReference type="Gene3D" id="2.60.40.10">
    <property type="entry name" value="Immunoglobulins"/>
    <property type="match status" value="1"/>
</dbReference>
<dbReference type="EMBL" id="SNRY01000367">
    <property type="protein sequence ID" value="KAA6341758.1"/>
    <property type="molecule type" value="Genomic_DNA"/>
</dbReference>
<dbReference type="PRINTS" id="PR00738">
    <property type="entry name" value="GLHYDRLASE20"/>
</dbReference>
<dbReference type="InterPro" id="IPR029018">
    <property type="entry name" value="Hex-like_dom2"/>
</dbReference>
<gene>
    <name evidence="9" type="ORF">EZS27_010448</name>
</gene>
<feature type="domain" description="Chitobiase/beta-hexosaminidases N-terminal" evidence="8">
    <location>
        <begin position="29"/>
        <end position="173"/>
    </location>
</feature>
<dbReference type="InterPro" id="IPR004866">
    <property type="entry name" value="CHB/HEX_N_dom"/>
</dbReference>
<dbReference type="InterPro" id="IPR017853">
    <property type="entry name" value="GH"/>
</dbReference>
<dbReference type="SUPFAM" id="SSF81296">
    <property type="entry name" value="E set domains"/>
    <property type="match status" value="1"/>
</dbReference>
<dbReference type="GO" id="GO:0005975">
    <property type="term" value="P:carbohydrate metabolic process"/>
    <property type="evidence" value="ECO:0007669"/>
    <property type="project" value="InterPro"/>
</dbReference>
<organism evidence="9">
    <name type="scientific">termite gut metagenome</name>
    <dbReference type="NCBI Taxonomy" id="433724"/>
    <lineage>
        <taxon>unclassified sequences</taxon>
        <taxon>metagenomes</taxon>
        <taxon>organismal metagenomes</taxon>
    </lineage>
</organism>
<name>A0A5J4S7E5_9ZZZZ</name>
<dbReference type="InterPro" id="IPR004867">
    <property type="entry name" value="CHB_C_dom"/>
</dbReference>
<evidence type="ECO:0000256" key="2">
    <source>
        <dbReference type="ARBA" id="ARBA00006285"/>
    </source>
</evidence>
<dbReference type="GO" id="GO:0004563">
    <property type="term" value="F:beta-N-acetylhexosaminidase activity"/>
    <property type="evidence" value="ECO:0007669"/>
    <property type="project" value="UniProtKB-EC"/>
</dbReference>
<comment type="similarity">
    <text evidence="2">Belongs to the glycosyl hydrolase 20 family.</text>
</comment>
<dbReference type="GO" id="GO:0016020">
    <property type="term" value="C:membrane"/>
    <property type="evidence" value="ECO:0007669"/>
    <property type="project" value="TreeGrafter"/>
</dbReference>
<dbReference type="AlphaFoldDB" id="A0A5J4S7E5"/>
<accession>A0A5J4S7E5</accession>
<dbReference type="InterPro" id="IPR025705">
    <property type="entry name" value="Beta_hexosaminidase_sua/sub"/>
</dbReference>
<keyword evidence="5 9" id="KW-0326">Glycosidase</keyword>
<evidence type="ECO:0000313" key="9">
    <source>
        <dbReference type="EMBL" id="KAA6341758.1"/>
    </source>
</evidence>
<dbReference type="Gene3D" id="3.20.20.80">
    <property type="entry name" value="Glycosidases"/>
    <property type="match status" value="1"/>
</dbReference>
<proteinExistence type="inferred from homology"/>
<evidence type="ECO:0000256" key="3">
    <source>
        <dbReference type="ARBA" id="ARBA00012663"/>
    </source>
</evidence>
<dbReference type="GO" id="GO:0030203">
    <property type="term" value="P:glycosaminoglycan metabolic process"/>
    <property type="evidence" value="ECO:0007669"/>
    <property type="project" value="TreeGrafter"/>
</dbReference>
<dbReference type="SMART" id="SM01081">
    <property type="entry name" value="CHB_HEX"/>
    <property type="match status" value="1"/>
</dbReference>
<evidence type="ECO:0000259" key="8">
    <source>
        <dbReference type="SMART" id="SM01081"/>
    </source>
</evidence>
<dbReference type="InterPro" id="IPR008965">
    <property type="entry name" value="CBM2/CBM3_carb-bd_dom_sf"/>
</dbReference>
<evidence type="ECO:0000256" key="6">
    <source>
        <dbReference type="ARBA" id="ARBA00030512"/>
    </source>
</evidence>
<dbReference type="SUPFAM" id="SSF49384">
    <property type="entry name" value="Carbohydrate-binding domain"/>
    <property type="match status" value="1"/>
</dbReference>
<evidence type="ECO:0000256" key="5">
    <source>
        <dbReference type="ARBA" id="ARBA00023295"/>
    </source>
</evidence>
<evidence type="ECO:0000256" key="7">
    <source>
        <dbReference type="ARBA" id="ARBA00033000"/>
    </source>
</evidence>
<reference evidence="9" key="1">
    <citation type="submission" date="2019-03" db="EMBL/GenBank/DDBJ databases">
        <title>Single cell metagenomics reveals metabolic interactions within the superorganism composed of flagellate Streblomastix strix and complex community of Bacteroidetes bacteria on its surface.</title>
        <authorList>
            <person name="Treitli S.C."/>
            <person name="Kolisko M."/>
            <person name="Husnik F."/>
            <person name="Keeling P."/>
            <person name="Hampl V."/>
        </authorList>
    </citation>
    <scope>NUCLEOTIDE SEQUENCE</scope>
    <source>
        <strain evidence="9">STM</strain>
    </source>
</reference>
<dbReference type="Pfam" id="PF02838">
    <property type="entry name" value="Glyco_hydro_20b"/>
    <property type="match status" value="1"/>
</dbReference>
<dbReference type="CDD" id="cd02847">
    <property type="entry name" value="E_set_Chitobiase_C"/>
    <property type="match status" value="1"/>
</dbReference>
<evidence type="ECO:0000256" key="1">
    <source>
        <dbReference type="ARBA" id="ARBA00001231"/>
    </source>
</evidence>
<dbReference type="SUPFAM" id="SSF51445">
    <property type="entry name" value="(Trans)glycosidases"/>
    <property type="match status" value="1"/>
</dbReference>